<keyword evidence="1" id="KW-0812">Transmembrane</keyword>
<dbReference type="KEGG" id="tbk:HF295_08140"/>
<feature type="transmembrane region" description="Helical" evidence="1">
    <location>
        <begin position="374"/>
        <end position="393"/>
    </location>
</feature>
<dbReference type="EMBL" id="CP051151">
    <property type="protein sequence ID" value="QLY40826.1"/>
    <property type="molecule type" value="Genomic_DNA"/>
</dbReference>
<keyword evidence="1" id="KW-0472">Membrane</keyword>
<feature type="chain" id="PRO_5029507163" description="Glutaredoxin" evidence="2">
    <location>
        <begin position="23"/>
        <end position="398"/>
    </location>
</feature>
<evidence type="ECO:0000256" key="1">
    <source>
        <dbReference type="SAM" id="Phobius"/>
    </source>
</evidence>
<evidence type="ECO:0000313" key="3">
    <source>
        <dbReference type="EMBL" id="QLY40826.1"/>
    </source>
</evidence>
<gene>
    <name evidence="3" type="ORF">HF295_08140</name>
</gene>
<dbReference type="Proteomes" id="UP000512167">
    <property type="component" value="Chromosome"/>
</dbReference>
<dbReference type="AlphaFoldDB" id="A0A7L6N3I3"/>
<keyword evidence="1" id="KW-1133">Transmembrane helix</keyword>
<accession>A0A7L6N3I3</accession>
<name>A0A7L6N3I3_9MOLU</name>
<feature type="transmembrane region" description="Helical" evidence="1">
    <location>
        <begin position="233"/>
        <end position="254"/>
    </location>
</feature>
<evidence type="ECO:0000256" key="2">
    <source>
        <dbReference type="SAM" id="SignalP"/>
    </source>
</evidence>
<protein>
    <recommendedName>
        <fullName evidence="5">Glutaredoxin</fullName>
    </recommendedName>
</protein>
<proteinExistence type="predicted"/>
<feature type="transmembrane region" description="Helical" evidence="1">
    <location>
        <begin position="205"/>
        <end position="227"/>
    </location>
</feature>
<feature type="transmembrane region" description="Helical" evidence="1">
    <location>
        <begin position="338"/>
        <end position="362"/>
    </location>
</feature>
<sequence>MKTLLKLLLLFSILLLPLSVKAQSNQIIDIHYFQNNLCSSCQEVKIFFDENLKDREDVNIIYYNTFDDLDRALMDDVLTFYDLSYETPTVVIGSTILQGSEPVKSYIESVIEYYRNNSDYSDVVIKIQNQDSNLSKDDIIHLDDILNDDELVYNLPIFGPINLKSFSLLLGAVFIGIIDGFNPCAMWVLIFLITMLINLKDKKRVWILGLTFIFTSGIIYFIIMMAWFELISFVIWMRLFQVIIGIIALAFAALSIRNFWRQRQIDIGCEITSKDSKIKLMNRIKAAIQKKSLLYAVIGVVAVALTVNIIELACSAGLPAIYTSMLAYQNIGESQSIIYILVYVFFFILDDLLIFAIAVITFKVTGISNKYVKYSNLIGGLIMLFIGLSLIFFPQLLF</sequence>
<feature type="transmembrane region" description="Helical" evidence="1">
    <location>
        <begin position="293"/>
        <end position="318"/>
    </location>
</feature>
<feature type="signal peptide" evidence="2">
    <location>
        <begin position="1"/>
        <end position="22"/>
    </location>
</feature>
<dbReference type="RefSeq" id="WP_312031675.1">
    <property type="nucleotide sequence ID" value="NZ_CP051151.1"/>
</dbReference>
<evidence type="ECO:0000313" key="4">
    <source>
        <dbReference type="Proteomes" id="UP000512167"/>
    </source>
</evidence>
<keyword evidence="2" id="KW-0732">Signal</keyword>
<organism evidence="3 4">
    <name type="scientific">Hujiaoplasma nucleasis</name>
    <dbReference type="NCBI Taxonomy" id="2725268"/>
    <lineage>
        <taxon>Bacteria</taxon>
        <taxon>Bacillati</taxon>
        <taxon>Mycoplasmatota</taxon>
        <taxon>Mollicutes</taxon>
        <taxon>Candidatus Izemoplasmatales</taxon>
        <taxon>Hujiaoplasmataceae</taxon>
        <taxon>Hujiaoplasma</taxon>
    </lineage>
</organism>
<reference evidence="3 4" key="1">
    <citation type="submission" date="2020-04" db="EMBL/GenBank/DDBJ databases">
        <authorList>
            <person name="Zheng R.K."/>
            <person name="Sun C.M."/>
        </authorList>
    </citation>
    <scope>NUCLEOTIDE SEQUENCE [LARGE SCALE GENOMIC DNA]</scope>
    <source>
        <strain evidence="4">zrk29</strain>
    </source>
</reference>
<evidence type="ECO:0008006" key="5">
    <source>
        <dbReference type="Google" id="ProtNLM"/>
    </source>
</evidence>
<feature type="transmembrane region" description="Helical" evidence="1">
    <location>
        <begin position="166"/>
        <end position="193"/>
    </location>
</feature>
<keyword evidence="4" id="KW-1185">Reference proteome</keyword>